<keyword evidence="3" id="KW-1185">Reference proteome</keyword>
<dbReference type="Pfam" id="PF01381">
    <property type="entry name" value="HTH_3"/>
    <property type="match status" value="1"/>
</dbReference>
<evidence type="ECO:0000313" key="3">
    <source>
        <dbReference type="Proteomes" id="UP000751614"/>
    </source>
</evidence>
<evidence type="ECO:0000259" key="1">
    <source>
        <dbReference type="PROSITE" id="PS50943"/>
    </source>
</evidence>
<dbReference type="Proteomes" id="UP000751614">
    <property type="component" value="Unassembled WGS sequence"/>
</dbReference>
<dbReference type="InterPro" id="IPR010982">
    <property type="entry name" value="Lambda_DNA-bd_dom_sf"/>
</dbReference>
<dbReference type="SMART" id="SM00530">
    <property type="entry name" value="HTH_XRE"/>
    <property type="match status" value="1"/>
</dbReference>
<dbReference type="EMBL" id="VCNI01000001">
    <property type="protein sequence ID" value="TMU57667.1"/>
    <property type="molecule type" value="Genomic_DNA"/>
</dbReference>
<protein>
    <submittedName>
        <fullName evidence="2">Helix-turn-helix transcriptional regulator</fullName>
    </submittedName>
</protein>
<reference evidence="2 3" key="1">
    <citation type="submission" date="2019-05" db="EMBL/GenBank/DDBJ databases">
        <title>Flagellimonas sp. AsT0115, sp. nov., isolated from a marine red algae, Asparagopsis taxiformis.</title>
        <authorList>
            <person name="Kim J."/>
            <person name="Jeong S.E."/>
            <person name="Jeon C.O."/>
        </authorList>
    </citation>
    <scope>NUCLEOTIDE SEQUENCE [LARGE SCALE GENOMIC DNA]</scope>
    <source>
        <strain evidence="2 3">AsT0115</strain>
    </source>
</reference>
<comment type="caution">
    <text evidence="2">The sequence shown here is derived from an EMBL/GenBank/DDBJ whole genome shotgun (WGS) entry which is preliminary data.</text>
</comment>
<dbReference type="SUPFAM" id="SSF47413">
    <property type="entry name" value="lambda repressor-like DNA-binding domains"/>
    <property type="match status" value="1"/>
</dbReference>
<gene>
    <name evidence="2" type="ORF">FGG15_01575</name>
</gene>
<dbReference type="InterPro" id="IPR001387">
    <property type="entry name" value="Cro/C1-type_HTH"/>
</dbReference>
<dbReference type="Gene3D" id="1.10.260.40">
    <property type="entry name" value="lambda repressor-like DNA-binding domains"/>
    <property type="match status" value="1"/>
</dbReference>
<organism evidence="2 3">
    <name type="scientific">Flagellimonas algicola</name>
    <dbReference type="NCBI Taxonomy" id="2583815"/>
    <lineage>
        <taxon>Bacteria</taxon>
        <taxon>Pseudomonadati</taxon>
        <taxon>Bacteroidota</taxon>
        <taxon>Flavobacteriia</taxon>
        <taxon>Flavobacteriales</taxon>
        <taxon>Flavobacteriaceae</taxon>
        <taxon>Flagellimonas</taxon>
    </lineage>
</organism>
<dbReference type="PROSITE" id="PS50943">
    <property type="entry name" value="HTH_CROC1"/>
    <property type="match status" value="1"/>
</dbReference>
<feature type="domain" description="HTH cro/C1-type" evidence="1">
    <location>
        <begin position="6"/>
        <end position="60"/>
    </location>
</feature>
<proteinExistence type="predicted"/>
<sequence length="66" mass="7567">MNYNRIKAVLAEKDVTSKALAKHLDKTEQTVSRWCTNDVQPSVENLYQIAKFLDVDIRELLVSTKS</sequence>
<evidence type="ECO:0000313" key="2">
    <source>
        <dbReference type="EMBL" id="TMU57667.1"/>
    </source>
</evidence>
<accession>A0ABY2WSH4</accession>
<name>A0ABY2WSH4_9FLAO</name>
<dbReference type="CDD" id="cd00093">
    <property type="entry name" value="HTH_XRE"/>
    <property type="match status" value="1"/>
</dbReference>